<feature type="domain" description="MAM" evidence="4">
    <location>
        <begin position="286"/>
        <end position="444"/>
    </location>
</feature>
<feature type="domain" description="MAM" evidence="4">
    <location>
        <begin position="83"/>
        <end position="243"/>
    </location>
</feature>
<dbReference type="CDD" id="cd06263">
    <property type="entry name" value="MAM"/>
    <property type="match status" value="7"/>
</dbReference>
<evidence type="ECO:0000313" key="6">
    <source>
        <dbReference type="Proteomes" id="UP000245119"/>
    </source>
</evidence>
<feature type="disulfide bond" evidence="2">
    <location>
        <begin position="1838"/>
        <end position="1853"/>
    </location>
</feature>
<dbReference type="SUPFAM" id="SSF57424">
    <property type="entry name" value="LDL receptor-like module"/>
    <property type="match status" value="8"/>
</dbReference>
<feature type="domain" description="MAM" evidence="4">
    <location>
        <begin position="492"/>
        <end position="783"/>
    </location>
</feature>
<feature type="disulfide bond" evidence="2">
    <location>
        <begin position="1461"/>
        <end position="1476"/>
    </location>
</feature>
<evidence type="ECO:0000313" key="5">
    <source>
        <dbReference type="EMBL" id="PVD33980.1"/>
    </source>
</evidence>
<feature type="disulfide bond" evidence="2">
    <location>
        <begin position="797"/>
        <end position="815"/>
    </location>
</feature>
<dbReference type="Pfam" id="PF00057">
    <property type="entry name" value="Ldl_recept_a"/>
    <property type="match status" value="6"/>
</dbReference>
<dbReference type="SUPFAM" id="SSF49899">
    <property type="entry name" value="Concanavalin A-like lectins/glucanases"/>
    <property type="match status" value="10"/>
</dbReference>
<comment type="caution">
    <text evidence="5">The sequence shown here is derived from an EMBL/GenBank/DDBJ whole genome shotgun (WGS) entry which is preliminary data.</text>
</comment>
<evidence type="ECO:0000256" key="3">
    <source>
        <dbReference type="SAM" id="MobiDB-lite"/>
    </source>
</evidence>
<feature type="disulfide bond" evidence="2">
    <location>
        <begin position="1222"/>
        <end position="1240"/>
    </location>
</feature>
<dbReference type="InterPro" id="IPR002172">
    <property type="entry name" value="LDrepeatLR_classA_rpt"/>
</dbReference>
<feature type="disulfide bond" evidence="2">
    <location>
        <begin position="632"/>
        <end position="647"/>
    </location>
</feature>
<dbReference type="Gene3D" id="2.60.120.200">
    <property type="match status" value="11"/>
</dbReference>
<dbReference type="PROSITE" id="PS50068">
    <property type="entry name" value="LDLRA_2"/>
    <property type="match status" value="10"/>
</dbReference>
<reference evidence="5 6" key="1">
    <citation type="submission" date="2018-04" db="EMBL/GenBank/DDBJ databases">
        <title>The genome of golden apple snail Pomacea canaliculata provides insight into stress tolerance and invasive adaptation.</title>
        <authorList>
            <person name="Liu C."/>
            <person name="Liu B."/>
            <person name="Ren Y."/>
            <person name="Zhang Y."/>
            <person name="Wang H."/>
            <person name="Li S."/>
            <person name="Jiang F."/>
            <person name="Yin L."/>
            <person name="Zhang G."/>
            <person name="Qian W."/>
            <person name="Fan W."/>
        </authorList>
    </citation>
    <scope>NUCLEOTIDE SEQUENCE [LARGE SCALE GENOMIC DNA]</scope>
    <source>
        <strain evidence="5">SZHN2017</strain>
        <tissue evidence="5">Muscle</tissue>
    </source>
</reference>
<keyword evidence="1 2" id="KW-1015">Disulfide bond</keyword>
<feature type="disulfide bond" evidence="2">
    <location>
        <begin position="790"/>
        <end position="802"/>
    </location>
</feature>
<dbReference type="GO" id="GO:0016020">
    <property type="term" value="C:membrane"/>
    <property type="evidence" value="ECO:0007669"/>
    <property type="project" value="InterPro"/>
</dbReference>
<dbReference type="InterPro" id="IPR051560">
    <property type="entry name" value="MAM_domain-containing"/>
</dbReference>
<feature type="region of interest" description="Disordered" evidence="3">
    <location>
        <begin position="1277"/>
        <end position="1296"/>
    </location>
</feature>
<dbReference type="InterPro" id="IPR000998">
    <property type="entry name" value="MAM_dom"/>
</dbReference>
<accession>A0A2T7PKP8</accession>
<evidence type="ECO:0000256" key="2">
    <source>
        <dbReference type="PROSITE-ProRule" id="PRU00124"/>
    </source>
</evidence>
<dbReference type="Proteomes" id="UP000245119">
    <property type="component" value="Linkage Group LG3"/>
</dbReference>
<feature type="domain" description="MAM" evidence="4">
    <location>
        <begin position="1255"/>
        <end position="1416"/>
    </location>
</feature>
<feature type="domain" description="MAM" evidence="4">
    <location>
        <begin position="1044"/>
        <end position="1204"/>
    </location>
</feature>
<feature type="disulfide bond" evidence="2">
    <location>
        <begin position="1623"/>
        <end position="1641"/>
    </location>
</feature>
<dbReference type="InterPro" id="IPR023415">
    <property type="entry name" value="LDLR_class-A_CS"/>
</dbReference>
<dbReference type="OrthoDB" id="412155at2759"/>
<dbReference type="PANTHER" id="PTHR23282">
    <property type="entry name" value="APICAL ENDOSOMAL GLYCOPROTEIN PRECURSOR"/>
    <property type="match status" value="1"/>
</dbReference>
<gene>
    <name evidence="5" type="ORF">C0Q70_05242</name>
</gene>
<dbReference type="PRINTS" id="PR00261">
    <property type="entry name" value="LDLRECEPTOR"/>
</dbReference>
<evidence type="ECO:0000259" key="4">
    <source>
        <dbReference type="PROSITE" id="PS50060"/>
    </source>
</evidence>
<organism evidence="5 6">
    <name type="scientific">Pomacea canaliculata</name>
    <name type="common">Golden apple snail</name>
    <dbReference type="NCBI Taxonomy" id="400727"/>
    <lineage>
        <taxon>Eukaryota</taxon>
        <taxon>Metazoa</taxon>
        <taxon>Spiralia</taxon>
        <taxon>Lophotrochozoa</taxon>
        <taxon>Mollusca</taxon>
        <taxon>Gastropoda</taxon>
        <taxon>Caenogastropoda</taxon>
        <taxon>Architaenioglossa</taxon>
        <taxon>Ampullarioidea</taxon>
        <taxon>Ampullariidae</taxon>
        <taxon>Pomacea</taxon>
    </lineage>
</organism>
<protein>
    <recommendedName>
        <fullName evidence="4">MAM domain-containing protein</fullName>
    </recommendedName>
</protein>
<evidence type="ECO:0000256" key="1">
    <source>
        <dbReference type="ARBA" id="ARBA00023157"/>
    </source>
</evidence>
<feature type="disulfide bond" evidence="2">
    <location>
        <begin position="269"/>
        <end position="284"/>
    </location>
</feature>
<dbReference type="STRING" id="400727.A0A2T7PKP8"/>
<feature type="domain" description="MAM" evidence="4">
    <location>
        <begin position="1872"/>
        <end position="2037"/>
    </location>
</feature>
<dbReference type="Gene3D" id="4.10.400.10">
    <property type="entry name" value="Low-density Lipoprotein Receptor"/>
    <property type="match status" value="6"/>
</dbReference>
<feature type="disulfide bond" evidence="2">
    <location>
        <begin position="1616"/>
        <end position="1628"/>
    </location>
</feature>
<feature type="disulfide bond" evidence="2">
    <location>
        <begin position="1027"/>
        <end position="1042"/>
    </location>
</feature>
<dbReference type="SMART" id="SM00137">
    <property type="entry name" value="MAM"/>
    <property type="match status" value="8"/>
</dbReference>
<feature type="domain" description="MAM" evidence="4">
    <location>
        <begin position="829"/>
        <end position="990"/>
    </location>
</feature>
<dbReference type="CDD" id="cd00112">
    <property type="entry name" value="LDLa"/>
    <property type="match status" value="9"/>
</dbReference>
<proteinExistence type="predicted"/>
<dbReference type="PROSITE" id="PS50060">
    <property type="entry name" value="MAM_2"/>
    <property type="match status" value="10"/>
</dbReference>
<feature type="disulfide bond" evidence="2">
    <location>
        <begin position="1855"/>
        <end position="1867"/>
    </location>
</feature>
<dbReference type="PROSITE" id="PS01209">
    <property type="entry name" value="LDLRA_1"/>
    <property type="match status" value="4"/>
</dbReference>
<dbReference type="EMBL" id="PZQS01000003">
    <property type="protein sequence ID" value="PVD33980.1"/>
    <property type="molecule type" value="Genomic_DNA"/>
</dbReference>
<feature type="domain" description="MAM" evidence="4">
    <location>
        <begin position="1480"/>
        <end position="1609"/>
    </location>
</feature>
<dbReference type="PANTHER" id="PTHR23282:SF144">
    <property type="match status" value="1"/>
</dbReference>
<keyword evidence="6" id="KW-1185">Reference proteome</keyword>
<feature type="domain" description="MAM" evidence="4">
    <location>
        <begin position="1633"/>
        <end position="1798"/>
    </location>
</feature>
<name>A0A2T7PKP8_POMCA</name>
<sequence>MGTIFREQQWAHLTCTLVVMVLLVTPFSRGLESRVLKWEIAQATLRSTVPFKVTFEGVVGNGFFNAICIDDITVQPGACPGEGNCDFEENLCTWKNTAVGDNFDWLQGQNQPLAGFSGTVVDHTLNTVYGVYMYTDSSPPRQTGDKAWLISPSFDNSTARCLSLWYMMATRGTINIKVIALTNGSLMNVASINQEGTDWQLSRVTIANINFSYRIVIEHIIQTPGMSDVAIDDISVQTGNCSVLPTVSPQQCAFTCPGSTTCIARSKVCDFVSDCPHGEEETACGYNCNFDNQTCHWVSNSEGTYVWTKYRGATPDSNTGPDRDHTTNSGLGYYLYTDASNGTRYDQALLQSPLFQSSSATCQLSLWYHMFGSGVGDLFVMKEEGVTKTYLWKTSGDHGNRWYQAVIPIERMASPFTLTIGSTRSFNVLGDIAIDDIFFQHCSFPDPATSCTAYSTFKCRSQACVPTQNVCDFVDDCGDGTDELDYTCDDYIRCDFETSMCGWNQDVTDNMDWIRLAGPTPTPGTGPLHDHTLGTSSGHYIYVKSSDPHKEGATARIISRAFQSSEATLHNSSLGDIGIDDTIFTSACKLLTTDFPIGTPGSSVTTPSPCGDPSVYYQCSDTSACIPRSQVCDFMVQCTYASDEVDCGACDFQQGPNADHTTGKTTGNYIYVDSTATDDYGKAVMVSPMYGAFGADCEISFWVHKKTFSYLTLYMVPPGQSPYDGQRIQVWQVSAALGSNWTSVTVGLDAHPPGYRLVFEGILRSVDGDIALDDISFSDSCAVGTSTEFCAAGQLQCNNQICVDGTTVCDFSNDCGDNSDEKNCSSYVERCNFEVDLCNWIQDQTDVFDWTRKSGSTTTAGTGPDRDHTLGTETGTYLYLESSNRKANDTARLKSLIFQPASEGQCYMRFFYHMFGKDINALNIYIEGAEQGSRALLLSIHGQQGDEWRKTILSIVSAYNFRVVIEGTTGASDLGDIGLDDISFTPGCRLAVGASLPPVLPTNTSQCPAGTFFCAPYIPCRSNMFLCNFNSDCVDSIDETQCPSACDFETHYVPMCGWTNQREGNAANWILRNPISSAYPKVDHNPGTPFGHFVGVTIPITQSLSANSWLVSQVYRNSGPSCKFKFWYLHSGSTVINLVLFVRSGGADQQIWALPSPRPTPNVWHNATALMPSCVSEFQLVFELQGLSNGYAALDDYSFQNCGLPSMSSSPPVCNKLSEFQCGNGQCIPKGQVCDMQSDCCDNSDESPYQCYAYKKIDFEQGLDGFIQLTDDNFNWTRHRGPTETSGTGPSQDHTTDSTSGYYLYIESSPPQQMNDKARLAYNLPAPTPGFYCSMRLWYHMYGAHSGSLNIYSLDAAGNTIPYQTLALDHGNQWLKSEVTFDAQLPFSAIIEGVVGVGQLSDIAIDDVSFTPGCGIGSPTPPPTLSTTVTQSSTTSPFPLCQAGQFQCASTGICIPKEKQCDFNTDCPDNSDEMSCFTIGTCTFSSSVCGWTEYIPDSMDWQRVRPSDIHNVTTSPQKDGDGSSNGYFCTYRTLKMGSNPGTLALSIFSSSVNNTLWKSVSTTSDQWVTEIVGIDRRKDKFSLQFERLELSNMSGTIAIDNIEFSNCGLPMPVSACQADFFTCTNHACIDNNLICDHMDDCGDNSDERADYIDDQQDWSLYKGNNAPGLPTMDHTTGTQNGQYIYLWASSITHFGDRAWLISVPFQASTSDKPCSLHFFYYIYGNSGHQINIMYRTHRNGPADKVEWSVSSSYGAVWQRASVRISVSQPFQVIVEGQLRGSSYGVAIDDLSLSPGCSVSDSPLPALPVTPPTTPPPACTSNQFLCIINKMCISNRSRCDGVSDCPDSSDELGCGCSSDTFACDNGACIDLDKKCDAANDCGDENASDEKDPSCHTGTEDKTDWQIGQASSMSFSGLPHTDHTTGKSSGHFLFARSHNPGDTAWLISRPFGATAGQNCQMKLFFYIFGSSVHHLSILYRTHNAGPPDGQIWTSAGQQGPKWLEASPLISIATPFQIIIEADVAMANQAIAIDDVSFHT</sequence>
<feature type="compositionally biased region" description="Polar residues" evidence="3">
    <location>
        <begin position="1283"/>
        <end position="1296"/>
    </location>
</feature>
<feature type="disulfide bond" evidence="2">
    <location>
        <begin position="809"/>
        <end position="824"/>
    </location>
</feature>
<dbReference type="InterPro" id="IPR013320">
    <property type="entry name" value="ConA-like_dom_sf"/>
</dbReference>
<feature type="disulfide bond" evidence="2">
    <location>
        <begin position="1862"/>
        <end position="1880"/>
    </location>
</feature>
<feature type="domain" description="MAM" evidence="4">
    <location>
        <begin position="38"/>
        <end position="81"/>
    </location>
</feature>
<dbReference type="InterPro" id="IPR036055">
    <property type="entry name" value="LDL_receptor-like_sf"/>
</dbReference>
<dbReference type="Pfam" id="PF00629">
    <property type="entry name" value="MAM"/>
    <property type="match status" value="9"/>
</dbReference>
<dbReference type="SMART" id="SM00192">
    <property type="entry name" value="LDLa"/>
    <property type="match status" value="10"/>
</dbReference>
<feature type="disulfide bond" evidence="2">
    <location>
        <begin position="459"/>
        <end position="477"/>
    </location>
</feature>
<comment type="caution">
    <text evidence="2">Lacks conserved residue(s) required for the propagation of feature annotation.</text>
</comment>